<sequence>MRALRRMIGWLVGIALAAAMLLLAWALMRGHPQDLPWTPLDLGRPIGLFTGRKLAGLTNDFPTCRALLTRAGVRYSVLPARHEGATCGYDDAVRFAGGGARRIAFAPAAVGVSCPVAAALSMWEWDVVQPAAQAIFGSRVVGIDHVGSYNCRRIYGRDSGTWSEHATADAIDIAGFRLADGTRVTVAADWHGGDPRSRFLHRVRDGACRLFSTVLSPDYNAAHHDHLHLDQAERGVLGGRACR</sequence>
<reference evidence="2 3" key="1">
    <citation type="journal article" date="2019" name="Environ. Microbiol.">
        <title>Species interactions and distinct microbial communities in high Arctic permafrost affected cryosols are associated with the CH4 and CO2 gas fluxes.</title>
        <authorList>
            <person name="Altshuler I."/>
            <person name="Hamel J."/>
            <person name="Turney S."/>
            <person name="Magnuson E."/>
            <person name="Levesque R."/>
            <person name="Greer C."/>
            <person name="Whyte L.G."/>
        </authorList>
    </citation>
    <scope>NUCLEOTIDE SEQUENCE [LARGE SCALE GENOMIC DNA]</scope>
    <source>
        <strain evidence="2 3">S5.1</strain>
    </source>
</reference>
<dbReference type="OrthoDB" id="9809788at2"/>
<dbReference type="InterPro" id="IPR009683">
    <property type="entry name" value="Extensin-like_C"/>
</dbReference>
<comment type="caution">
    <text evidence="2">The sequence shown here is derived from an EMBL/GenBank/DDBJ whole genome shotgun (WGS) entry which is preliminary data.</text>
</comment>
<protein>
    <submittedName>
        <fullName evidence="2">Extensin</fullName>
    </submittedName>
</protein>
<keyword evidence="3" id="KW-1185">Reference proteome</keyword>
<name>A0A502CRC1_9SPHN</name>
<evidence type="ECO:0000259" key="1">
    <source>
        <dbReference type="Pfam" id="PF06904"/>
    </source>
</evidence>
<evidence type="ECO:0000313" key="2">
    <source>
        <dbReference type="EMBL" id="TPG15282.1"/>
    </source>
</evidence>
<gene>
    <name evidence="2" type="ORF">EAH84_00155</name>
</gene>
<dbReference type="AlphaFoldDB" id="A0A502CRC1"/>
<feature type="domain" description="Extensin-like C-terminal" evidence="1">
    <location>
        <begin position="63"/>
        <end position="243"/>
    </location>
</feature>
<dbReference type="EMBL" id="RCZK01000001">
    <property type="protein sequence ID" value="TPG15282.1"/>
    <property type="molecule type" value="Genomic_DNA"/>
</dbReference>
<dbReference type="Pfam" id="PF06904">
    <property type="entry name" value="Extensin-like_C"/>
    <property type="match status" value="1"/>
</dbReference>
<proteinExistence type="predicted"/>
<dbReference type="Proteomes" id="UP000318413">
    <property type="component" value="Unassembled WGS sequence"/>
</dbReference>
<organism evidence="2 3">
    <name type="scientific">Sphingomonas oligophenolica</name>
    <dbReference type="NCBI Taxonomy" id="301154"/>
    <lineage>
        <taxon>Bacteria</taxon>
        <taxon>Pseudomonadati</taxon>
        <taxon>Pseudomonadota</taxon>
        <taxon>Alphaproteobacteria</taxon>
        <taxon>Sphingomonadales</taxon>
        <taxon>Sphingomonadaceae</taxon>
        <taxon>Sphingomonas</taxon>
    </lineage>
</organism>
<accession>A0A502CRC1</accession>
<evidence type="ECO:0000313" key="3">
    <source>
        <dbReference type="Proteomes" id="UP000318413"/>
    </source>
</evidence>
<dbReference type="RefSeq" id="WP_140865939.1">
    <property type="nucleotide sequence ID" value="NZ_RCZK01000001.1"/>
</dbReference>